<evidence type="ECO:0000256" key="1">
    <source>
        <dbReference type="SAM" id="Coils"/>
    </source>
</evidence>
<dbReference type="AlphaFoldDB" id="A0A7J9NA96"/>
<dbReference type="OrthoDB" id="989156at2759"/>
<keyword evidence="1" id="KW-0175">Coiled coil</keyword>
<dbReference type="Gene3D" id="1.10.287.1490">
    <property type="match status" value="1"/>
</dbReference>
<organism evidence="2 3">
    <name type="scientific">Gossypium schwendimanii</name>
    <name type="common">Cotton</name>
    <dbReference type="NCBI Taxonomy" id="34291"/>
    <lineage>
        <taxon>Eukaryota</taxon>
        <taxon>Viridiplantae</taxon>
        <taxon>Streptophyta</taxon>
        <taxon>Embryophyta</taxon>
        <taxon>Tracheophyta</taxon>
        <taxon>Spermatophyta</taxon>
        <taxon>Magnoliopsida</taxon>
        <taxon>eudicotyledons</taxon>
        <taxon>Gunneridae</taxon>
        <taxon>Pentapetalae</taxon>
        <taxon>rosids</taxon>
        <taxon>malvids</taxon>
        <taxon>Malvales</taxon>
        <taxon>Malvaceae</taxon>
        <taxon>Malvoideae</taxon>
        <taxon>Gossypium</taxon>
    </lineage>
</organism>
<evidence type="ECO:0000313" key="2">
    <source>
        <dbReference type="EMBL" id="MBA0880138.1"/>
    </source>
</evidence>
<proteinExistence type="predicted"/>
<feature type="coiled-coil region" evidence="1">
    <location>
        <begin position="12"/>
        <end position="121"/>
    </location>
</feature>
<evidence type="ECO:0000313" key="3">
    <source>
        <dbReference type="Proteomes" id="UP000593576"/>
    </source>
</evidence>
<dbReference type="EMBL" id="JABFAF010276952">
    <property type="protein sequence ID" value="MBA0880138.1"/>
    <property type="molecule type" value="Genomic_DNA"/>
</dbReference>
<reference evidence="2 3" key="1">
    <citation type="journal article" date="2019" name="Genome Biol. Evol.">
        <title>Insights into the evolution of the New World diploid cottons (Gossypium, subgenus Houzingenia) based on genome sequencing.</title>
        <authorList>
            <person name="Grover C.E."/>
            <person name="Arick M.A. 2nd"/>
            <person name="Thrash A."/>
            <person name="Conover J.L."/>
            <person name="Sanders W.S."/>
            <person name="Peterson D.G."/>
            <person name="Frelichowski J.E."/>
            <person name="Scheffler J.A."/>
            <person name="Scheffler B.E."/>
            <person name="Wendel J.F."/>
        </authorList>
    </citation>
    <scope>NUCLEOTIDE SEQUENCE [LARGE SCALE GENOMIC DNA]</scope>
    <source>
        <strain evidence="2">1</strain>
        <tissue evidence="2">Leaf</tissue>
    </source>
</reference>
<gene>
    <name evidence="2" type="ORF">Goshw_023950</name>
</gene>
<keyword evidence="3" id="KW-1185">Reference proteome</keyword>
<name>A0A7J9NA96_GOSSC</name>
<protein>
    <submittedName>
        <fullName evidence="2">Uncharacterized protein</fullName>
    </submittedName>
</protein>
<dbReference type="Proteomes" id="UP000593576">
    <property type="component" value="Unassembled WGS sequence"/>
</dbReference>
<comment type="caution">
    <text evidence="2">The sequence shown here is derived from an EMBL/GenBank/DDBJ whole genome shotgun (WGS) entry which is preliminary data.</text>
</comment>
<accession>A0A7J9NA96</accession>
<sequence length="132" mass="16168">MTNVWKQTHRMKRLAKLEVERLRKGKAKAEEDLKILKTDYKKLRSSMRTAGLGKTSEQWREEIQEEKNKADRWERRFQEVQNFVLELKSSLNRIDEMKERIEELETTLRNCEIRIEYLEANEDHQNEQLHYF</sequence>